<dbReference type="EMBL" id="VIVL01000017">
    <property type="protein sequence ID" value="TWD75601.1"/>
    <property type="molecule type" value="Genomic_DNA"/>
</dbReference>
<dbReference type="InterPro" id="IPR014729">
    <property type="entry name" value="Rossmann-like_a/b/a_fold"/>
</dbReference>
<sequence length="169" mass="17835">MYQRILVPVDGSSTSSHGLGEAIRLAKVTAGRLRLIHVIDELSFALAMDAYSGRTGDWLNELRAAATKLLEEGKARAAAEGVEADSVLCDNFRGAVPDRVTAEAASWPADLIVLGTHGRRGLGRMVMGSSAEQILRSASVPVLLVRAPESHAKAEAARFTMPSGALASQ</sequence>
<dbReference type="RefSeq" id="WP_145747337.1">
    <property type="nucleotide sequence ID" value="NZ_VIVL01000017.1"/>
</dbReference>
<evidence type="ECO:0000313" key="4">
    <source>
        <dbReference type="Proteomes" id="UP000319722"/>
    </source>
</evidence>
<evidence type="ECO:0000313" key="3">
    <source>
        <dbReference type="EMBL" id="TWD75601.1"/>
    </source>
</evidence>
<evidence type="ECO:0000259" key="2">
    <source>
        <dbReference type="Pfam" id="PF00582"/>
    </source>
</evidence>
<dbReference type="Pfam" id="PF00582">
    <property type="entry name" value="Usp"/>
    <property type="match status" value="1"/>
</dbReference>
<dbReference type="Proteomes" id="UP000319722">
    <property type="component" value="Unassembled WGS sequence"/>
</dbReference>
<feature type="domain" description="UspA" evidence="2">
    <location>
        <begin position="1"/>
        <end position="146"/>
    </location>
</feature>
<comment type="caution">
    <text evidence="3">The sequence shown here is derived from an EMBL/GenBank/DDBJ whole genome shotgun (WGS) entry which is preliminary data.</text>
</comment>
<gene>
    <name evidence="3" type="ORF">FB547_11718</name>
</gene>
<dbReference type="InterPro" id="IPR006015">
    <property type="entry name" value="Universal_stress_UspA"/>
</dbReference>
<proteinExistence type="inferred from homology"/>
<reference evidence="3 4" key="1">
    <citation type="submission" date="2019-06" db="EMBL/GenBank/DDBJ databases">
        <title>Sorghum-associated microbial communities from plants grown in Nebraska, USA.</title>
        <authorList>
            <person name="Schachtman D."/>
        </authorList>
    </citation>
    <scope>NUCLEOTIDE SEQUENCE [LARGE SCALE GENOMIC DNA]</scope>
    <source>
        <strain evidence="3 4">T529</strain>
    </source>
</reference>
<dbReference type="AlphaFoldDB" id="A0A561B9G6"/>
<evidence type="ECO:0000256" key="1">
    <source>
        <dbReference type="ARBA" id="ARBA00008791"/>
    </source>
</evidence>
<name>A0A561B9G6_9BURK</name>
<dbReference type="PANTHER" id="PTHR46268">
    <property type="entry name" value="STRESS RESPONSE PROTEIN NHAX"/>
    <property type="match status" value="1"/>
</dbReference>
<accession>A0A561B9G6</accession>
<dbReference type="OrthoDB" id="8547832at2"/>
<dbReference type="InterPro" id="IPR006016">
    <property type="entry name" value="UspA"/>
</dbReference>
<dbReference type="CDD" id="cd00293">
    <property type="entry name" value="USP-like"/>
    <property type="match status" value="1"/>
</dbReference>
<comment type="similarity">
    <text evidence="1">Belongs to the universal stress protein A family.</text>
</comment>
<dbReference type="SUPFAM" id="SSF52402">
    <property type="entry name" value="Adenine nucleotide alpha hydrolases-like"/>
    <property type="match status" value="1"/>
</dbReference>
<protein>
    <submittedName>
        <fullName evidence="3">Nucleotide-binding universal stress UspA family protein</fullName>
    </submittedName>
</protein>
<organism evidence="3 4">
    <name type="scientific">Variovorax beijingensis</name>
    <dbReference type="NCBI Taxonomy" id="2496117"/>
    <lineage>
        <taxon>Bacteria</taxon>
        <taxon>Pseudomonadati</taxon>
        <taxon>Pseudomonadota</taxon>
        <taxon>Betaproteobacteria</taxon>
        <taxon>Burkholderiales</taxon>
        <taxon>Comamonadaceae</taxon>
        <taxon>Variovorax</taxon>
    </lineage>
</organism>
<dbReference type="PANTHER" id="PTHR46268:SF6">
    <property type="entry name" value="UNIVERSAL STRESS PROTEIN UP12"/>
    <property type="match status" value="1"/>
</dbReference>
<dbReference type="PRINTS" id="PR01438">
    <property type="entry name" value="UNVRSLSTRESS"/>
</dbReference>
<dbReference type="Gene3D" id="3.40.50.620">
    <property type="entry name" value="HUPs"/>
    <property type="match status" value="1"/>
</dbReference>